<dbReference type="InterPro" id="IPR043504">
    <property type="entry name" value="Peptidase_S1_PA_chymotrypsin"/>
</dbReference>
<keyword evidence="5 7" id="KW-0720">Serine protease</keyword>
<evidence type="ECO:0000313" key="10">
    <source>
        <dbReference type="Proteomes" id="UP001168972"/>
    </source>
</evidence>
<dbReference type="SMART" id="SM00020">
    <property type="entry name" value="Tryp_SPc"/>
    <property type="match status" value="1"/>
</dbReference>
<dbReference type="PROSITE" id="PS00135">
    <property type="entry name" value="TRYPSIN_SER"/>
    <property type="match status" value="1"/>
</dbReference>
<keyword evidence="3 7" id="KW-0645">Protease</keyword>
<sequence>MLKYVFSIGAIAILSADAKPPQKIIGGDVASLKEFPFIVSIRIDGKHHCGGSIISSRHVLTAAHCVIHFDNLIYSKLSVISGTISLTNGGESHQIKLIRYHESYNSLDKSSPNDIAIIELEKPMTFNDVQHEIPIATSANQDGVRGTAIGWGFTAVNLPFMSPELRKVNLEIMGPKRCQYFSPTQLWTHQICAIGYSGYGTCTGDSGGPLIYNNELIGVLSYGTPCAVGKPDVFTSTYYYYHWIKRNLV</sequence>
<reference evidence="9" key="2">
    <citation type="submission" date="2023-03" db="EMBL/GenBank/DDBJ databases">
        <authorList>
            <person name="Inwood S.N."/>
            <person name="Skelly J.G."/>
            <person name="Guhlin J."/>
            <person name="Harrop T.W.R."/>
            <person name="Goldson S.G."/>
            <person name="Dearden P.K."/>
        </authorList>
    </citation>
    <scope>NUCLEOTIDE SEQUENCE</scope>
    <source>
        <strain evidence="9">Lincoln</strain>
        <tissue evidence="9">Whole body</tissue>
    </source>
</reference>
<keyword evidence="4 7" id="KW-0378">Hydrolase</keyword>
<dbReference type="EMBL" id="JAQQBR010000002">
    <property type="protein sequence ID" value="KAK0180721.1"/>
    <property type="molecule type" value="Genomic_DNA"/>
</dbReference>
<organism evidence="9 10">
    <name type="scientific">Microctonus hyperodae</name>
    <name type="common">Parasitoid wasp</name>
    <dbReference type="NCBI Taxonomy" id="165561"/>
    <lineage>
        <taxon>Eukaryota</taxon>
        <taxon>Metazoa</taxon>
        <taxon>Ecdysozoa</taxon>
        <taxon>Arthropoda</taxon>
        <taxon>Hexapoda</taxon>
        <taxon>Insecta</taxon>
        <taxon>Pterygota</taxon>
        <taxon>Neoptera</taxon>
        <taxon>Endopterygota</taxon>
        <taxon>Hymenoptera</taxon>
        <taxon>Apocrita</taxon>
        <taxon>Ichneumonoidea</taxon>
        <taxon>Braconidae</taxon>
        <taxon>Euphorinae</taxon>
        <taxon>Microctonus</taxon>
    </lineage>
</organism>
<dbReference type="PROSITE" id="PS00134">
    <property type="entry name" value="TRYPSIN_HIS"/>
    <property type="match status" value="1"/>
</dbReference>
<evidence type="ECO:0000256" key="3">
    <source>
        <dbReference type="ARBA" id="ARBA00022670"/>
    </source>
</evidence>
<protein>
    <recommendedName>
        <fullName evidence="8">Peptidase S1 domain-containing protein</fullName>
    </recommendedName>
</protein>
<evidence type="ECO:0000256" key="1">
    <source>
        <dbReference type="ARBA" id="ARBA00004239"/>
    </source>
</evidence>
<feature type="domain" description="Peptidase S1" evidence="8">
    <location>
        <begin position="24"/>
        <end position="249"/>
    </location>
</feature>
<name>A0AA39G448_MICHY</name>
<keyword evidence="10" id="KW-1185">Reference proteome</keyword>
<evidence type="ECO:0000259" key="8">
    <source>
        <dbReference type="PROSITE" id="PS50240"/>
    </source>
</evidence>
<evidence type="ECO:0000313" key="9">
    <source>
        <dbReference type="EMBL" id="KAK0180721.1"/>
    </source>
</evidence>
<dbReference type="PANTHER" id="PTHR24276">
    <property type="entry name" value="POLYSERASE-RELATED"/>
    <property type="match status" value="1"/>
</dbReference>
<evidence type="ECO:0000256" key="2">
    <source>
        <dbReference type="ARBA" id="ARBA00007664"/>
    </source>
</evidence>
<dbReference type="CDD" id="cd00190">
    <property type="entry name" value="Tryp_SPc"/>
    <property type="match status" value="1"/>
</dbReference>
<dbReference type="FunFam" id="2.40.10.10:FF:000068">
    <property type="entry name" value="transmembrane protease serine 2"/>
    <property type="match status" value="1"/>
</dbReference>
<dbReference type="GO" id="GO:0005576">
    <property type="term" value="C:extracellular region"/>
    <property type="evidence" value="ECO:0007669"/>
    <property type="project" value="UniProtKB-SubCell"/>
</dbReference>
<proteinExistence type="inferred from homology"/>
<evidence type="ECO:0000256" key="4">
    <source>
        <dbReference type="ARBA" id="ARBA00022801"/>
    </source>
</evidence>
<dbReference type="InterPro" id="IPR033116">
    <property type="entry name" value="TRYPSIN_SER"/>
</dbReference>
<evidence type="ECO:0000256" key="5">
    <source>
        <dbReference type="ARBA" id="ARBA00022825"/>
    </source>
</evidence>
<comment type="caution">
    <text evidence="9">The sequence shown here is derived from an EMBL/GenBank/DDBJ whole genome shotgun (WGS) entry which is preliminary data.</text>
</comment>
<dbReference type="InterPro" id="IPR001254">
    <property type="entry name" value="Trypsin_dom"/>
</dbReference>
<dbReference type="Proteomes" id="UP001168972">
    <property type="component" value="Unassembled WGS sequence"/>
</dbReference>
<accession>A0AA39G448</accession>
<dbReference type="GO" id="GO:0004252">
    <property type="term" value="F:serine-type endopeptidase activity"/>
    <property type="evidence" value="ECO:0007669"/>
    <property type="project" value="InterPro"/>
</dbReference>
<comment type="similarity">
    <text evidence="2">Belongs to the peptidase S1 family.</text>
</comment>
<dbReference type="PANTHER" id="PTHR24276:SF96">
    <property type="entry name" value="PEPTIDASE S1 DOMAIN-CONTAINING PROTEIN"/>
    <property type="match status" value="1"/>
</dbReference>
<dbReference type="InterPro" id="IPR050430">
    <property type="entry name" value="Peptidase_S1"/>
</dbReference>
<keyword evidence="6" id="KW-1015">Disulfide bond</keyword>
<dbReference type="Gene3D" id="2.40.10.10">
    <property type="entry name" value="Trypsin-like serine proteases"/>
    <property type="match status" value="2"/>
</dbReference>
<dbReference type="InterPro" id="IPR018114">
    <property type="entry name" value="TRYPSIN_HIS"/>
</dbReference>
<evidence type="ECO:0000256" key="6">
    <source>
        <dbReference type="ARBA" id="ARBA00023157"/>
    </source>
</evidence>
<evidence type="ECO:0000256" key="7">
    <source>
        <dbReference type="RuleBase" id="RU363034"/>
    </source>
</evidence>
<gene>
    <name evidence="9" type="ORF">PV327_003077</name>
</gene>
<dbReference type="InterPro" id="IPR001314">
    <property type="entry name" value="Peptidase_S1A"/>
</dbReference>
<comment type="subcellular location">
    <subcellularLocation>
        <location evidence="1">Secreted</location>
        <location evidence="1">Extracellular space</location>
    </subcellularLocation>
</comment>
<dbReference type="PRINTS" id="PR00722">
    <property type="entry name" value="CHYMOTRYPSIN"/>
</dbReference>
<reference evidence="9" key="1">
    <citation type="journal article" date="2023" name="bioRxiv">
        <title>Scaffold-level genome assemblies of two parasitoid biocontrol wasps reveal the parthenogenesis mechanism and an associated novel virus.</title>
        <authorList>
            <person name="Inwood S."/>
            <person name="Skelly J."/>
            <person name="Guhlin J."/>
            <person name="Harrop T."/>
            <person name="Goldson S."/>
            <person name="Dearden P."/>
        </authorList>
    </citation>
    <scope>NUCLEOTIDE SEQUENCE</scope>
    <source>
        <strain evidence="9">Lincoln</strain>
        <tissue evidence="9">Whole body</tissue>
    </source>
</reference>
<dbReference type="InterPro" id="IPR009003">
    <property type="entry name" value="Peptidase_S1_PA"/>
</dbReference>
<dbReference type="PROSITE" id="PS50240">
    <property type="entry name" value="TRYPSIN_DOM"/>
    <property type="match status" value="1"/>
</dbReference>
<dbReference type="GO" id="GO:0006508">
    <property type="term" value="P:proteolysis"/>
    <property type="evidence" value="ECO:0007669"/>
    <property type="project" value="UniProtKB-KW"/>
</dbReference>
<dbReference type="Pfam" id="PF00089">
    <property type="entry name" value="Trypsin"/>
    <property type="match status" value="1"/>
</dbReference>
<dbReference type="SUPFAM" id="SSF50494">
    <property type="entry name" value="Trypsin-like serine proteases"/>
    <property type="match status" value="1"/>
</dbReference>
<dbReference type="AlphaFoldDB" id="A0AA39G448"/>
<dbReference type="FunFam" id="2.40.10.10:FF:000036">
    <property type="entry name" value="Trypsin beta"/>
    <property type="match status" value="1"/>
</dbReference>